<dbReference type="Proteomes" id="UP000324832">
    <property type="component" value="Unassembled WGS sequence"/>
</dbReference>
<keyword evidence="2" id="KW-1185">Reference proteome</keyword>
<evidence type="ECO:0000313" key="2">
    <source>
        <dbReference type="Proteomes" id="UP000324832"/>
    </source>
</evidence>
<evidence type="ECO:0000313" key="1">
    <source>
        <dbReference type="EMBL" id="VVD04816.1"/>
    </source>
</evidence>
<proteinExistence type="predicted"/>
<gene>
    <name evidence="1" type="ORF">LSINAPIS_LOCUS14494</name>
</gene>
<organism evidence="1 2">
    <name type="scientific">Leptidea sinapis</name>
    <dbReference type="NCBI Taxonomy" id="189913"/>
    <lineage>
        <taxon>Eukaryota</taxon>
        <taxon>Metazoa</taxon>
        <taxon>Ecdysozoa</taxon>
        <taxon>Arthropoda</taxon>
        <taxon>Hexapoda</taxon>
        <taxon>Insecta</taxon>
        <taxon>Pterygota</taxon>
        <taxon>Neoptera</taxon>
        <taxon>Endopterygota</taxon>
        <taxon>Lepidoptera</taxon>
        <taxon>Glossata</taxon>
        <taxon>Ditrysia</taxon>
        <taxon>Papilionoidea</taxon>
        <taxon>Pieridae</taxon>
        <taxon>Dismorphiinae</taxon>
        <taxon>Leptidea</taxon>
    </lineage>
</organism>
<dbReference type="AlphaFoldDB" id="A0A5E4R394"/>
<accession>A0A5E4R394</accession>
<reference evidence="1 2" key="1">
    <citation type="submission" date="2017-07" db="EMBL/GenBank/DDBJ databases">
        <authorList>
            <person name="Talla V."/>
            <person name="Backstrom N."/>
        </authorList>
    </citation>
    <scope>NUCLEOTIDE SEQUENCE [LARGE SCALE GENOMIC DNA]</scope>
</reference>
<dbReference type="EMBL" id="FZQP02006898">
    <property type="protein sequence ID" value="VVD04816.1"/>
    <property type="molecule type" value="Genomic_DNA"/>
</dbReference>
<protein>
    <submittedName>
        <fullName evidence="1">Uncharacterized protein</fullName>
    </submittedName>
</protein>
<feature type="non-terminal residue" evidence="1">
    <location>
        <position position="259"/>
    </location>
</feature>
<name>A0A5E4R394_9NEOP</name>
<sequence length="259" mass="27708">MMTMHRRKMRKKLLHQMEIETARRDIQIALEDHQRARLSARVHVPLRRPSSDTERGARGPERLISPALASALAHALLDHLVTLDATHAADHLLLCAKVVGRLCALTGGCCPVDTGSLLALARRADLVEYESDDSSPTTEDCGMSGRGAAAAVSRRRGVAQDLSGYLIQLIESDDSEPEEKVEQNFLDSIKIMSRKKSTVDVTNSSIISACLDARLESGGAAAAEAAARRLLARTALALPAALRAPPHRPAPPAPPAGSA</sequence>